<dbReference type="Pfam" id="PF01242">
    <property type="entry name" value="PTPS"/>
    <property type="match status" value="1"/>
</dbReference>
<dbReference type="GO" id="GO:0008616">
    <property type="term" value="P:tRNA queuosine(34) biosynthetic process"/>
    <property type="evidence" value="ECO:0007669"/>
    <property type="project" value="UniProtKB-KW"/>
</dbReference>
<dbReference type="GO" id="GO:0070497">
    <property type="term" value="F:6-carboxytetrahydropterin synthase activity"/>
    <property type="evidence" value="ECO:0007669"/>
    <property type="project" value="UniProtKB-EC"/>
</dbReference>
<dbReference type="SUPFAM" id="SSF55620">
    <property type="entry name" value="Tetrahydrobiopterin biosynthesis enzymes-like"/>
    <property type="match status" value="1"/>
</dbReference>
<dbReference type="EMBL" id="NPIA01000001">
    <property type="protein sequence ID" value="OZM58296.1"/>
    <property type="molecule type" value="Genomic_DNA"/>
</dbReference>
<dbReference type="InterPro" id="IPR007115">
    <property type="entry name" value="6-PTP_synth/QueD"/>
</dbReference>
<dbReference type="GO" id="GO:0046872">
    <property type="term" value="F:metal ion binding"/>
    <property type="evidence" value="ECO:0007669"/>
    <property type="project" value="UniProtKB-KW"/>
</dbReference>
<evidence type="ECO:0000256" key="3">
    <source>
        <dbReference type="ARBA" id="ARBA00018141"/>
    </source>
</evidence>
<dbReference type="UniPathway" id="UPA00391"/>
<comment type="similarity">
    <text evidence="2 8">Belongs to the PTPS family. QueD subfamily.</text>
</comment>
<dbReference type="Gene3D" id="3.30.479.10">
    <property type="entry name" value="6-pyruvoyl tetrahydropterin synthase/QueD"/>
    <property type="match status" value="1"/>
</dbReference>
<name>A0A263BYQ2_9BACI</name>
<evidence type="ECO:0000256" key="4">
    <source>
        <dbReference type="ARBA" id="ARBA00022723"/>
    </source>
</evidence>
<sequence length="145" mass="16750">MLQQFYPQVPHSYSYELNKDMHFAAAHFVPHESAGKCVNVHGHTYFVNVTVAGDELNEAGFLVDFKTLKEIVHDRYDHSLMNDKKEDFNDKNAYDFPTTEVVARKIYENIQSYLNGMDNKPQCLQVLVRETPTSYVVYRPKNGGK</sequence>
<dbReference type="Proteomes" id="UP000217083">
    <property type="component" value="Unassembled WGS sequence"/>
</dbReference>
<comment type="caution">
    <text evidence="11">The sequence shown here is derived from an EMBL/GenBank/DDBJ whole genome shotgun (WGS) entry which is preliminary data.</text>
</comment>
<comment type="cofactor">
    <cofactor evidence="8 10">
        <name>Zn(2+)</name>
        <dbReference type="ChEBI" id="CHEBI:29105"/>
    </cofactor>
    <text evidence="8 10">Binds 1 zinc ion per subunit.</text>
</comment>
<keyword evidence="4 8" id="KW-0479">Metal-binding</keyword>
<evidence type="ECO:0000313" key="12">
    <source>
        <dbReference type="Proteomes" id="UP000217083"/>
    </source>
</evidence>
<reference evidence="11 12" key="2">
    <citation type="submission" date="2017-09" db="EMBL/GenBank/DDBJ databases">
        <title>Bacillus patelloidae sp. nov., isolated from the intestinal tract of a marine limpet.</title>
        <authorList>
            <person name="Liu R."/>
            <person name="Dong C."/>
            <person name="Shao Z."/>
        </authorList>
    </citation>
    <scope>NUCLEOTIDE SEQUENCE [LARGE SCALE GENOMIC DNA]</scope>
    <source>
        <strain evidence="11 12">SA5d-4</strain>
    </source>
</reference>
<evidence type="ECO:0000256" key="9">
    <source>
        <dbReference type="PIRSR" id="PIRSR006113-1"/>
    </source>
</evidence>
<keyword evidence="5 8" id="KW-0862">Zinc</keyword>
<proteinExistence type="inferred from homology"/>
<reference evidence="12" key="1">
    <citation type="submission" date="2017-08" db="EMBL/GenBank/DDBJ databases">
        <authorList>
            <person name="Huang Z."/>
        </authorList>
    </citation>
    <scope>NUCLEOTIDE SEQUENCE [LARGE SCALE GENOMIC DNA]</scope>
    <source>
        <strain evidence="12">SA5d-4</strain>
    </source>
</reference>
<dbReference type="AlphaFoldDB" id="A0A263BYQ2"/>
<keyword evidence="12" id="KW-1185">Reference proteome</keyword>
<dbReference type="NCBIfam" id="TIGR03367">
    <property type="entry name" value="queuosine_QueD"/>
    <property type="match status" value="1"/>
</dbReference>
<evidence type="ECO:0000256" key="10">
    <source>
        <dbReference type="PIRSR" id="PIRSR006113-2"/>
    </source>
</evidence>
<dbReference type="InterPro" id="IPR038418">
    <property type="entry name" value="6-PTP_synth/QueD_sf"/>
</dbReference>
<evidence type="ECO:0000313" key="11">
    <source>
        <dbReference type="EMBL" id="OZM58296.1"/>
    </source>
</evidence>
<feature type="active site" description="Charge relay system" evidence="9">
    <location>
        <position position="130"/>
    </location>
</feature>
<evidence type="ECO:0000256" key="6">
    <source>
        <dbReference type="ARBA" id="ARBA00023239"/>
    </source>
</evidence>
<feature type="binding site" evidence="10">
    <location>
        <position position="43"/>
    </location>
    <ligand>
        <name>Zn(2+)</name>
        <dbReference type="ChEBI" id="CHEBI:29105"/>
    </ligand>
</feature>
<feature type="binding site" evidence="10">
    <location>
        <position position="41"/>
    </location>
    <ligand>
        <name>Zn(2+)</name>
        <dbReference type="ChEBI" id="CHEBI:29105"/>
    </ligand>
</feature>
<feature type="binding site" evidence="10">
    <location>
        <position position="27"/>
    </location>
    <ligand>
        <name>Zn(2+)</name>
        <dbReference type="ChEBI" id="CHEBI:29105"/>
    </ligand>
</feature>
<feature type="active site" description="Charge relay system" evidence="9">
    <location>
        <position position="78"/>
    </location>
</feature>
<dbReference type="EC" id="4.-.-.-" evidence="8"/>
<evidence type="ECO:0000256" key="7">
    <source>
        <dbReference type="ARBA" id="ARBA00048807"/>
    </source>
</evidence>
<evidence type="ECO:0000256" key="8">
    <source>
        <dbReference type="PIRNR" id="PIRNR006113"/>
    </source>
</evidence>
<comment type="pathway">
    <text evidence="1 8">Purine metabolism; 7-cyano-7-deazaguanine biosynthesis.</text>
</comment>
<keyword evidence="6 8" id="KW-0456">Lyase</keyword>
<evidence type="ECO:0000256" key="2">
    <source>
        <dbReference type="ARBA" id="ARBA00008900"/>
    </source>
</evidence>
<accession>A0A263BYQ2</accession>
<dbReference type="PIRSF" id="PIRSF006113">
    <property type="entry name" value="PTP_synth"/>
    <property type="match status" value="1"/>
</dbReference>
<gene>
    <name evidence="11" type="primary">queD</name>
    <name evidence="11" type="ORF">CIB95_01620</name>
</gene>
<dbReference type="PANTHER" id="PTHR12589:SF7">
    <property type="entry name" value="6-PYRUVOYL TETRAHYDROBIOPTERIN SYNTHASE"/>
    <property type="match status" value="1"/>
</dbReference>
<keyword evidence="8" id="KW-0671">Queuosine biosynthesis</keyword>
<dbReference type="RefSeq" id="WP_094920942.1">
    <property type="nucleotide sequence ID" value="NZ_NPIA01000001.1"/>
</dbReference>
<protein>
    <recommendedName>
        <fullName evidence="3 8">6-carboxy-5,6,7,8-tetrahydropterin synthase</fullName>
        <ecNumber evidence="8">4.-.-.-</ecNumber>
    </recommendedName>
</protein>
<feature type="active site" description="Proton acceptor" evidence="9">
    <location>
        <position position="37"/>
    </location>
</feature>
<evidence type="ECO:0000256" key="5">
    <source>
        <dbReference type="ARBA" id="ARBA00022833"/>
    </source>
</evidence>
<evidence type="ECO:0000256" key="1">
    <source>
        <dbReference type="ARBA" id="ARBA00005061"/>
    </source>
</evidence>
<organism evidence="11 12">
    <name type="scientific">Lottiidibacillus patelloidae</name>
    <dbReference type="NCBI Taxonomy" id="2670334"/>
    <lineage>
        <taxon>Bacteria</taxon>
        <taxon>Bacillati</taxon>
        <taxon>Bacillota</taxon>
        <taxon>Bacilli</taxon>
        <taxon>Bacillales</taxon>
        <taxon>Bacillaceae</taxon>
        <taxon>Lottiidibacillus</taxon>
    </lineage>
</organism>
<dbReference type="PANTHER" id="PTHR12589">
    <property type="entry name" value="PYRUVOYL TETRAHYDROBIOPTERIN SYNTHASE"/>
    <property type="match status" value="1"/>
</dbReference>
<comment type="catalytic activity">
    <reaction evidence="7 8">
        <text>7,8-dihydroneopterin 3'-triphosphate + H2O = 6-carboxy-5,6,7,8-tetrahydropterin + triphosphate + acetaldehyde + 2 H(+)</text>
        <dbReference type="Rhea" id="RHEA:27966"/>
        <dbReference type="ChEBI" id="CHEBI:15343"/>
        <dbReference type="ChEBI" id="CHEBI:15377"/>
        <dbReference type="ChEBI" id="CHEBI:15378"/>
        <dbReference type="ChEBI" id="CHEBI:18036"/>
        <dbReference type="ChEBI" id="CHEBI:58462"/>
        <dbReference type="ChEBI" id="CHEBI:61032"/>
        <dbReference type="EC" id="4.1.2.50"/>
    </reaction>
</comment>